<dbReference type="GO" id="GO:0016757">
    <property type="term" value="F:glycosyltransferase activity"/>
    <property type="evidence" value="ECO:0007669"/>
    <property type="project" value="UniProtKB-KW"/>
</dbReference>
<accession>A0A5B8G233</accession>
<dbReference type="GO" id="GO:0004821">
    <property type="term" value="F:histidine-tRNA ligase activity"/>
    <property type="evidence" value="ECO:0007669"/>
    <property type="project" value="TreeGrafter"/>
</dbReference>
<dbReference type="PANTHER" id="PTHR43707:SF1">
    <property type="entry name" value="HISTIDINE--TRNA LIGASE, MITOCHONDRIAL-RELATED"/>
    <property type="match status" value="1"/>
</dbReference>
<dbReference type="Gene3D" id="3.30.930.10">
    <property type="entry name" value="Bira Bifunctional Protein, Domain 2"/>
    <property type="match status" value="1"/>
</dbReference>
<dbReference type="InterPro" id="IPR041715">
    <property type="entry name" value="HisRS-like_core"/>
</dbReference>
<feature type="binding site" evidence="1">
    <location>
        <begin position="326"/>
        <end position="327"/>
    </location>
    <ligand>
        <name>L-histidine</name>
        <dbReference type="ChEBI" id="CHEBI:57595"/>
    </ligand>
</feature>
<dbReference type="Pfam" id="PF13393">
    <property type="entry name" value="tRNA-synt_His"/>
    <property type="match status" value="1"/>
</dbReference>
<evidence type="ECO:0000259" key="2">
    <source>
        <dbReference type="Pfam" id="PF13393"/>
    </source>
</evidence>
<dbReference type="Proteomes" id="UP000305888">
    <property type="component" value="Plasmid pD4M1A"/>
</dbReference>
<keyword evidence="3" id="KW-0808">Transferase</keyword>
<dbReference type="GO" id="GO:0005737">
    <property type="term" value="C:cytoplasm"/>
    <property type="evidence" value="ECO:0007669"/>
    <property type="project" value="InterPro"/>
</dbReference>
<dbReference type="GO" id="GO:0006427">
    <property type="term" value="P:histidyl-tRNA aminoacylation"/>
    <property type="evidence" value="ECO:0007669"/>
    <property type="project" value="TreeGrafter"/>
</dbReference>
<dbReference type="SUPFAM" id="SSF55681">
    <property type="entry name" value="Class II aaRS and biotin synthetases"/>
    <property type="match status" value="1"/>
</dbReference>
<dbReference type="NCBIfam" id="NF008952">
    <property type="entry name" value="PRK12295.1-5"/>
    <property type="match status" value="1"/>
</dbReference>
<dbReference type="PIRSF" id="PIRSF001549">
    <property type="entry name" value="His-tRNA_synth"/>
    <property type="match status" value="1"/>
</dbReference>
<keyword evidence="3" id="KW-0328">Glycosyltransferase</keyword>
<dbReference type="KEGG" id="ppru:FDP22_19905"/>
<dbReference type="InterPro" id="IPR004516">
    <property type="entry name" value="HisRS/HisZ"/>
</dbReference>
<dbReference type="AlphaFoldDB" id="A0A5B8G233"/>
<feature type="binding site" evidence="1">
    <location>
        <position position="123"/>
    </location>
    <ligand>
        <name>L-histidine</name>
        <dbReference type="ChEBI" id="CHEBI:57595"/>
    </ligand>
</feature>
<reference evidence="3 4" key="1">
    <citation type="submission" date="2019-06" db="EMBL/GenBank/DDBJ databases">
        <title>Genome sequence of Rhodobacteraceae bacterium D4M1.</title>
        <authorList>
            <person name="Cao J."/>
        </authorList>
    </citation>
    <scope>NUCLEOTIDE SEQUENCE [LARGE SCALE GENOMIC DNA]</scope>
    <source>
        <strain evidence="3 4">D4M1</strain>
        <plasmid evidence="4">pd4m1a</plasmid>
    </source>
</reference>
<keyword evidence="4" id="KW-1185">Reference proteome</keyword>
<dbReference type="EMBL" id="CP040819">
    <property type="protein sequence ID" value="QDL94124.1"/>
    <property type="molecule type" value="Genomic_DNA"/>
</dbReference>
<dbReference type="PANTHER" id="PTHR43707">
    <property type="entry name" value="HISTIDYL-TRNA SYNTHETASE"/>
    <property type="match status" value="1"/>
</dbReference>
<evidence type="ECO:0000256" key="1">
    <source>
        <dbReference type="PIRSR" id="PIRSR001549-1"/>
    </source>
</evidence>
<dbReference type="RefSeq" id="WP_138577934.1">
    <property type="nucleotide sequence ID" value="NZ_CP040819.1"/>
</dbReference>
<dbReference type="OrthoDB" id="9797914at2"/>
<protein>
    <submittedName>
        <fullName evidence="3">ATP phosphoribosyltransferase regulatory subunit</fullName>
    </submittedName>
</protein>
<feature type="binding site" evidence="1">
    <location>
        <position position="119"/>
    </location>
    <ligand>
        <name>L-histidine</name>
        <dbReference type="ChEBI" id="CHEBI:57595"/>
    </ligand>
</feature>
<gene>
    <name evidence="3" type="ORF">FDP22_19905</name>
</gene>
<evidence type="ECO:0000313" key="4">
    <source>
        <dbReference type="Proteomes" id="UP000305888"/>
    </source>
</evidence>
<geneLocation type="plasmid" evidence="4">
    <name>pd4m1a</name>
</geneLocation>
<feature type="binding site" evidence="1">
    <location>
        <position position="105"/>
    </location>
    <ligand>
        <name>L-histidine</name>
        <dbReference type="ChEBI" id="CHEBI:57595"/>
    </ligand>
</feature>
<proteinExistence type="predicted"/>
<sequence length="384" mass="40170">MLTARAYLPDGRLGAGLARLEAETARILRAFAAAGAEVVEPEALQPADVLLDLYGEDIRARAYVTQDPVAGEMMLRPDFTVPVVRLHMAHGAAPARYAYCGPVWRAQEPGSARPNEYLQAGFELFDAGDPAEADAEVFALMSALVGETGCEIATGDMGILAAVVDGLETAPHRRAALRRHLWRPEAFRRLLRRFGAGHEDATAARATLLAAAERGAEAVGELISWAGEPVGLRDAEDITARALRLAEEAATPPLTATQVAALDEVLSVSGPSQAALARLRGLAPDMPGLTGACDRVEARLEALSRRGIDAGALPFSTSFGRTTLEYYDGFVFGLSAPGRPDLPPLAQGGRYDHVTAVLGGGAGIPAVGAIIRPEALIAAQGGAA</sequence>
<keyword evidence="3" id="KW-0614">Plasmid</keyword>
<name>A0A5B8G233_9RHOB</name>
<evidence type="ECO:0000313" key="3">
    <source>
        <dbReference type="EMBL" id="QDL94124.1"/>
    </source>
</evidence>
<feature type="binding site" evidence="1">
    <location>
        <position position="321"/>
    </location>
    <ligand>
        <name>L-histidine</name>
        <dbReference type="ChEBI" id="CHEBI:57595"/>
    </ligand>
</feature>
<dbReference type="InterPro" id="IPR045864">
    <property type="entry name" value="aa-tRNA-synth_II/BPL/LPL"/>
</dbReference>
<feature type="binding site" evidence="1">
    <location>
        <begin position="78"/>
        <end position="80"/>
    </location>
    <ligand>
        <name>L-histidine</name>
        <dbReference type="ChEBI" id="CHEBI:57595"/>
    </ligand>
</feature>
<feature type="domain" description="Class II Histidinyl-tRNA synthetase (HisRS)-like catalytic core" evidence="2">
    <location>
        <begin position="18"/>
        <end position="249"/>
    </location>
</feature>
<organism evidence="3 4">
    <name type="scientific">Paroceanicella profunda</name>
    <dbReference type="NCBI Taxonomy" id="2579971"/>
    <lineage>
        <taxon>Bacteria</taxon>
        <taxon>Pseudomonadati</taxon>
        <taxon>Pseudomonadota</taxon>
        <taxon>Alphaproteobacteria</taxon>
        <taxon>Rhodobacterales</taxon>
        <taxon>Paracoccaceae</taxon>
        <taxon>Paroceanicella</taxon>
    </lineage>
</organism>